<proteinExistence type="predicted"/>
<evidence type="ECO:0000259" key="1">
    <source>
        <dbReference type="SMART" id="SM00849"/>
    </source>
</evidence>
<gene>
    <name evidence="2" type="ORF">FB558_5080</name>
</gene>
<dbReference type="PANTHER" id="PTHR42951">
    <property type="entry name" value="METALLO-BETA-LACTAMASE DOMAIN-CONTAINING"/>
    <property type="match status" value="1"/>
</dbReference>
<dbReference type="OrthoDB" id="5240502at2"/>
<dbReference type="InterPro" id="IPR050855">
    <property type="entry name" value="NDM-1-like"/>
</dbReference>
<organism evidence="2 3">
    <name type="scientific">Pseudonocardia kunmingensis</name>
    <dbReference type="NCBI Taxonomy" id="630975"/>
    <lineage>
        <taxon>Bacteria</taxon>
        <taxon>Bacillati</taxon>
        <taxon>Actinomycetota</taxon>
        <taxon>Actinomycetes</taxon>
        <taxon>Pseudonocardiales</taxon>
        <taxon>Pseudonocardiaceae</taxon>
        <taxon>Pseudonocardia</taxon>
    </lineage>
</organism>
<dbReference type="Proteomes" id="UP000315677">
    <property type="component" value="Unassembled WGS sequence"/>
</dbReference>
<feature type="domain" description="Metallo-beta-lactamase" evidence="1">
    <location>
        <begin position="70"/>
        <end position="238"/>
    </location>
</feature>
<dbReference type="EMBL" id="VFPA01000003">
    <property type="protein sequence ID" value="TQM09326.1"/>
    <property type="molecule type" value="Genomic_DNA"/>
</dbReference>
<name>A0A543DJ16_9PSEU</name>
<keyword evidence="3" id="KW-1185">Reference proteome</keyword>
<accession>A0A543DJ16</accession>
<dbReference type="CDD" id="cd16276">
    <property type="entry name" value="metallo-hydrolase-like_MBL-fold"/>
    <property type="match status" value="1"/>
</dbReference>
<dbReference type="SMART" id="SM00849">
    <property type="entry name" value="Lactamase_B"/>
    <property type="match status" value="1"/>
</dbReference>
<dbReference type="InterPro" id="IPR036866">
    <property type="entry name" value="RibonucZ/Hydroxyglut_hydro"/>
</dbReference>
<dbReference type="AlphaFoldDB" id="A0A543DJ16"/>
<dbReference type="Pfam" id="PF00753">
    <property type="entry name" value="Lactamase_B"/>
    <property type="match status" value="1"/>
</dbReference>
<dbReference type="InterPro" id="IPR001279">
    <property type="entry name" value="Metallo-B-lactamas"/>
</dbReference>
<sequence>MCPSSQKPITATDEPEFFGIDHYGFPRSGHDDPADPTEYYPPYFRSEHFQRFGYHVQQLRGGFHWVTSGGYDAAFVVTDDGVVVIDAPPTIGENMLTAIADVTDQPVTHVVYSHWHTDHIGAAAVYGPGVEIIAHRITRELLERFPDPLRPLPTTTFDDDHTLVVGGTTLELSYRGENHCPGNIFIYAPAEKVLTAIDIVSPGSATFMHCDASQNITGWYEAQKQVLSYDFDFFVGGHHMHFGTYSDVQACVEYFADVLDGATAAVERFSRSDALLSVLDGGGWDRVFVGTENWINSMANFTTKYVLEKQTSDGRLWWERLAGVTSQTKYHAYTVLESIRLERPRPNYRLSGENPPVFLT</sequence>
<dbReference type="SUPFAM" id="SSF56281">
    <property type="entry name" value="Metallo-hydrolase/oxidoreductase"/>
    <property type="match status" value="1"/>
</dbReference>
<protein>
    <submittedName>
        <fullName evidence="2">Metallo-beta-lactamase superfamily protein</fullName>
    </submittedName>
</protein>
<evidence type="ECO:0000313" key="2">
    <source>
        <dbReference type="EMBL" id="TQM09326.1"/>
    </source>
</evidence>
<dbReference type="PANTHER" id="PTHR42951:SF22">
    <property type="entry name" value="METALLO BETA-LACTAMASE SUPERFAMILY LIPOPROTEIN"/>
    <property type="match status" value="1"/>
</dbReference>
<comment type="caution">
    <text evidence="2">The sequence shown here is derived from an EMBL/GenBank/DDBJ whole genome shotgun (WGS) entry which is preliminary data.</text>
</comment>
<dbReference type="RefSeq" id="WP_142057438.1">
    <property type="nucleotide sequence ID" value="NZ_VFPA01000003.1"/>
</dbReference>
<dbReference type="Gene3D" id="3.60.15.10">
    <property type="entry name" value="Ribonuclease Z/Hydroxyacylglutathione hydrolase-like"/>
    <property type="match status" value="1"/>
</dbReference>
<reference evidence="2 3" key="1">
    <citation type="submission" date="2019-06" db="EMBL/GenBank/DDBJ databases">
        <title>Sequencing the genomes of 1000 actinobacteria strains.</title>
        <authorList>
            <person name="Klenk H.-P."/>
        </authorList>
    </citation>
    <scope>NUCLEOTIDE SEQUENCE [LARGE SCALE GENOMIC DNA]</scope>
    <source>
        <strain evidence="2 3">DSM 45301</strain>
    </source>
</reference>
<evidence type="ECO:0000313" key="3">
    <source>
        <dbReference type="Proteomes" id="UP000315677"/>
    </source>
</evidence>